<protein>
    <submittedName>
        <fullName evidence="6">MFS transporter</fullName>
    </submittedName>
</protein>
<feature type="transmembrane region" description="Helical" evidence="4">
    <location>
        <begin position="379"/>
        <end position="398"/>
    </location>
</feature>
<proteinExistence type="predicted"/>
<organism evidence="6 7">
    <name type="scientific">Propylenella binzhouense</name>
    <dbReference type="NCBI Taxonomy" id="2555902"/>
    <lineage>
        <taxon>Bacteria</taxon>
        <taxon>Pseudomonadati</taxon>
        <taxon>Pseudomonadota</taxon>
        <taxon>Alphaproteobacteria</taxon>
        <taxon>Hyphomicrobiales</taxon>
        <taxon>Propylenellaceae</taxon>
        <taxon>Propylenella</taxon>
    </lineage>
</organism>
<dbReference type="SUPFAM" id="SSF103473">
    <property type="entry name" value="MFS general substrate transporter"/>
    <property type="match status" value="1"/>
</dbReference>
<dbReference type="PANTHER" id="PTHR11360">
    <property type="entry name" value="MONOCARBOXYLATE TRANSPORTER"/>
    <property type="match status" value="1"/>
</dbReference>
<evidence type="ECO:0000256" key="2">
    <source>
        <dbReference type="ARBA" id="ARBA00022989"/>
    </source>
</evidence>
<keyword evidence="2 4" id="KW-1133">Transmembrane helix</keyword>
<comment type="caution">
    <text evidence="6">The sequence shown here is derived from an EMBL/GenBank/DDBJ whole genome shotgun (WGS) entry which is preliminary data.</text>
</comment>
<feature type="transmembrane region" description="Helical" evidence="4">
    <location>
        <begin position="314"/>
        <end position="340"/>
    </location>
</feature>
<dbReference type="GO" id="GO:0022857">
    <property type="term" value="F:transmembrane transporter activity"/>
    <property type="evidence" value="ECO:0007669"/>
    <property type="project" value="InterPro"/>
</dbReference>
<evidence type="ECO:0000256" key="1">
    <source>
        <dbReference type="ARBA" id="ARBA00022692"/>
    </source>
</evidence>
<dbReference type="InterPro" id="IPR036259">
    <property type="entry name" value="MFS_trans_sf"/>
</dbReference>
<feature type="domain" description="Major facilitator superfamily (MFS) profile" evidence="5">
    <location>
        <begin position="17"/>
        <end position="403"/>
    </location>
</feature>
<dbReference type="Gene3D" id="1.20.1250.20">
    <property type="entry name" value="MFS general substrate transporter like domains"/>
    <property type="match status" value="1"/>
</dbReference>
<feature type="transmembrane region" description="Helical" evidence="4">
    <location>
        <begin position="178"/>
        <end position="198"/>
    </location>
</feature>
<keyword evidence="7" id="KW-1185">Reference proteome</keyword>
<feature type="transmembrane region" description="Helical" evidence="4">
    <location>
        <begin position="84"/>
        <end position="104"/>
    </location>
</feature>
<dbReference type="PROSITE" id="PS50850">
    <property type="entry name" value="MFS"/>
    <property type="match status" value="1"/>
</dbReference>
<dbReference type="RefSeq" id="WP_161140681.1">
    <property type="nucleotide sequence ID" value="NZ_SPKJ01000034.1"/>
</dbReference>
<feature type="transmembrane region" description="Helical" evidence="4">
    <location>
        <begin position="288"/>
        <end position="308"/>
    </location>
</feature>
<feature type="transmembrane region" description="Helical" evidence="4">
    <location>
        <begin position="347"/>
        <end position="367"/>
    </location>
</feature>
<keyword evidence="1 4" id="KW-0812">Transmembrane</keyword>
<evidence type="ECO:0000313" key="7">
    <source>
        <dbReference type="Proteomes" id="UP000773614"/>
    </source>
</evidence>
<sequence>MTLSQLRPAPGVAIRSLGLVVVAGCLISMLSFGPRSVMGLFLAPMTEAHDWSRETFALAIAIQNLLWGLGQPVAGALADRWGSFRVLAGGALVYAAGLAIMSWAPTPLWLHLSAGIMMGLGMAGASFSIVLAALGRRVPAEKRSIVFGIGTAAGSAGQLLFAPLGQALIIAYGWSQALVMLGAMMLIIPLLATAFAGTEAAPSGPVRQQSLKEAMLEAFGWRSYNLLVAGFFVCGFHVAFITTHLPPYIVDIGLPASVGAWAIALIGLFNIVGALASGVIAQHFPKPMLLSFIYLGRGVAITLFVLLPPSNVTVLLFAATMGLLWLSTVPPTSGLVALMFGPRYMATLMGITFFSHQVGAFLGVWLGGWLYDRTGSYDMFWWIGVALAVFAGIVHWPIRERPAPGVVPA</sequence>
<feature type="transmembrane region" description="Helical" evidence="4">
    <location>
        <begin position="146"/>
        <end position="172"/>
    </location>
</feature>
<dbReference type="EMBL" id="SPKJ01000034">
    <property type="protein sequence ID" value="MYZ48332.1"/>
    <property type="molecule type" value="Genomic_DNA"/>
</dbReference>
<evidence type="ECO:0000259" key="5">
    <source>
        <dbReference type="PROSITE" id="PS50850"/>
    </source>
</evidence>
<dbReference type="InterPro" id="IPR020846">
    <property type="entry name" value="MFS_dom"/>
</dbReference>
<dbReference type="OrthoDB" id="146345at2"/>
<evidence type="ECO:0000313" key="6">
    <source>
        <dbReference type="EMBL" id="MYZ48332.1"/>
    </source>
</evidence>
<keyword evidence="3 4" id="KW-0472">Membrane</keyword>
<dbReference type="Pfam" id="PF07690">
    <property type="entry name" value="MFS_1"/>
    <property type="match status" value="1"/>
</dbReference>
<dbReference type="PANTHER" id="PTHR11360:SF284">
    <property type="entry name" value="EG:103B4.3 PROTEIN-RELATED"/>
    <property type="match status" value="1"/>
</dbReference>
<dbReference type="InterPro" id="IPR050327">
    <property type="entry name" value="Proton-linked_MCT"/>
</dbReference>
<dbReference type="Proteomes" id="UP000773614">
    <property type="component" value="Unassembled WGS sequence"/>
</dbReference>
<feature type="transmembrane region" description="Helical" evidence="4">
    <location>
        <begin position="110"/>
        <end position="134"/>
    </location>
</feature>
<evidence type="ECO:0000256" key="3">
    <source>
        <dbReference type="ARBA" id="ARBA00023136"/>
    </source>
</evidence>
<evidence type="ECO:0000256" key="4">
    <source>
        <dbReference type="SAM" id="Phobius"/>
    </source>
</evidence>
<feature type="transmembrane region" description="Helical" evidence="4">
    <location>
        <begin position="260"/>
        <end position="281"/>
    </location>
</feature>
<dbReference type="InterPro" id="IPR011701">
    <property type="entry name" value="MFS"/>
</dbReference>
<accession>A0A964T5M3</accession>
<dbReference type="CDD" id="cd17355">
    <property type="entry name" value="MFS_YcxA_like"/>
    <property type="match status" value="1"/>
</dbReference>
<feature type="transmembrane region" description="Helical" evidence="4">
    <location>
        <begin position="12"/>
        <end position="32"/>
    </location>
</feature>
<dbReference type="AlphaFoldDB" id="A0A964T5M3"/>
<reference evidence="6" key="1">
    <citation type="submission" date="2019-03" db="EMBL/GenBank/DDBJ databases">
        <title>Afifella sp. nov., isolated from activated sludge.</title>
        <authorList>
            <person name="Li Q."/>
            <person name="Liu Y."/>
        </authorList>
    </citation>
    <scope>NUCLEOTIDE SEQUENCE</scope>
    <source>
        <strain evidence="6">L72</strain>
    </source>
</reference>
<feature type="transmembrane region" description="Helical" evidence="4">
    <location>
        <begin position="56"/>
        <end position="77"/>
    </location>
</feature>
<gene>
    <name evidence="6" type="ORF">E4O86_11490</name>
</gene>
<feature type="transmembrane region" description="Helical" evidence="4">
    <location>
        <begin position="219"/>
        <end position="240"/>
    </location>
</feature>
<name>A0A964T5M3_9HYPH</name>